<dbReference type="EMBL" id="JABRWO010000010">
    <property type="protein sequence ID" value="MBA2116471.1"/>
    <property type="molecule type" value="Genomic_DNA"/>
</dbReference>
<evidence type="ECO:0000313" key="3">
    <source>
        <dbReference type="Proteomes" id="UP000551616"/>
    </source>
</evidence>
<name>A0A7V8V889_9BACT</name>
<evidence type="ECO:0000313" key="2">
    <source>
        <dbReference type="EMBL" id="MBA2116471.1"/>
    </source>
</evidence>
<organism evidence="2 3">
    <name type="scientific">Bremerella alba</name>
    <dbReference type="NCBI Taxonomy" id="980252"/>
    <lineage>
        <taxon>Bacteria</taxon>
        <taxon>Pseudomonadati</taxon>
        <taxon>Planctomycetota</taxon>
        <taxon>Planctomycetia</taxon>
        <taxon>Pirellulales</taxon>
        <taxon>Pirellulaceae</taxon>
        <taxon>Bremerella</taxon>
    </lineage>
</organism>
<dbReference type="Proteomes" id="UP000551616">
    <property type="component" value="Unassembled WGS sequence"/>
</dbReference>
<dbReference type="AlphaFoldDB" id="A0A7V8V889"/>
<sequence length="43" mass="4815">MRRGRIVANSSLIKMNSLKKSSREAEKPPEVASNVGLFQKTVR</sequence>
<comment type="caution">
    <text evidence="2">The sequence shown here is derived from an EMBL/GenBank/DDBJ whole genome shotgun (WGS) entry which is preliminary data.</text>
</comment>
<gene>
    <name evidence="2" type="ORF">HOV93_36610</name>
</gene>
<accession>A0A7V8V889</accession>
<proteinExistence type="predicted"/>
<evidence type="ECO:0000256" key="1">
    <source>
        <dbReference type="SAM" id="MobiDB-lite"/>
    </source>
</evidence>
<protein>
    <submittedName>
        <fullName evidence="2">Uncharacterized protein</fullName>
    </submittedName>
</protein>
<feature type="region of interest" description="Disordered" evidence="1">
    <location>
        <begin position="17"/>
        <end position="43"/>
    </location>
</feature>
<reference evidence="2 3" key="1">
    <citation type="submission" date="2020-05" db="EMBL/GenBank/DDBJ databases">
        <title>Bremerella alba sp. nov., a novel planctomycete isolated from the surface of the macroalga Fucus spiralis.</title>
        <authorList>
            <person name="Godinho O."/>
            <person name="Botelho R."/>
            <person name="Albuquerque L."/>
            <person name="Wiegand S."/>
            <person name="Da Costa M.S."/>
            <person name="Lobo-Da-Cunha A."/>
            <person name="Jogler C."/>
            <person name="Lage O.M."/>
        </authorList>
    </citation>
    <scope>NUCLEOTIDE SEQUENCE [LARGE SCALE GENOMIC DNA]</scope>
    <source>
        <strain evidence="2 3">FF15</strain>
    </source>
</reference>
<keyword evidence="3" id="KW-1185">Reference proteome</keyword>